<keyword evidence="1" id="KW-0812">Transmembrane</keyword>
<evidence type="ECO:0000313" key="3">
    <source>
        <dbReference type="Proteomes" id="UP000276133"/>
    </source>
</evidence>
<keyword evidence="1" id="KW-0472">Membrane</keyword>
<gene>
    <name evidence="2" type="ORF">BpHYR1_040252</name>
</gene>
<sequence length="106" mass="12180">MINEIRADGWQMDLLSASCYSAYHNQHFNLVKLMLENFSSEFKENSLYFIITSCCIASCFYTVAHYASKDPYQNSLLAFVERLIGKTKATNKKKYMGVNKLNPVSM</sequence>
<accession>A0A3M7RS52</accession>
<evidence type="ECO:0000313" key="2">
    <source>
        <dbReference type="EMBL" id="RNA26384.1"/>
    </source>
</evidence>
<name>A0A3M7RS52_BRAPC</name>
<proteinExistence type="predicted"/>
<organism evidence="2 3">
    <name type="scientific">Brachionus plicatilis</name>
    <name type="common">Marine rotifer</name>
    <name type="synonym">Brachionus muelleri</name>
    <dbReference type="NCBI Taxonomy" id="10195"/>
    <lineage>
        <taxon>Eukaryota</taxon>
        <taxon>Metazoa</taxon>
        <taxon>Spiralia</taxon>
        <taxon>Gnathifera</taxon>
        <taxon>Rotifera</taxon>
        <taxon>Eurotatoria</taxon>
        <taxon>Monogononta</taxon>
        <taxon>Pseudotrocha</taxon>
        <taxon>Ploima</taxon>
        <taxon>Brachionidae</taxon>
        <taxon>Brachionus</taxon>
    </lineage>
</organism>
<reference evidence="2 3" key="1">
    <citation type="journal article" date="2018" name="Sci. Rep.">
        <title>Genomic signatures of local adaptation to the degree of environmental predictability in rotifers.</title>
        <authorList>
            <person name="Franch-Gras L."/>
            <person name="Hahn C."/>
            <person name="Garcia-Roger E.M."/>
            <person name="Carmona M.J."/>
            <person name="Serra M."/>
            <person name="Gomez A."/>
        </authorList>
    </citation>
    <scope>NUCLEOTIDE SEQUENCE [LARGE SCALE GENOMIC DNA]</scope>
    <source>
        <strain evidence="2">HYR1</strain>
    </source>
</reference>
<keyword evidence="3" id="KW-1185">Reference proteome</keyword>
<dbReference type="Proteomes" id="UP000276133">
    <property type="component" value="Unassembled WGS sequence"/>
</dbReference>
<dbReference type="EMBL" id="REGN01002746">
    <property type="protein sequence ID" value="RNA26384.1"/>
    <property type="molecule type" value="Genomic_DNA"/>
</dbReference>
<evidence type="ECO:0000256" key="1">
    <source>
        <dbReference type="SAM" id="Phobius"/>
    </source>
</evidence>
<protein>
    <submittedName>
        <fullName evidence="2">Uncharacterized protein</fullName>
    </submittedName>
</protein>
<feature type="transmembrane region" description="Helical" evidence="1">
    <location>
        <begin position="47"/>
        <end position="67"/>
    </location>
</feature>
<keyword evidence="1" id="KW-1133">Transmembrane helix</keyword>
<comment type="caution">
    <text evidence="2">The sequence shown here is derived from an EMBL/GenBank/DDBJ whole genome shotgun (WGS) entry which is preliminary data.</text>
</comment>
<dbReference type="AlphaFoldDB" id="A0A3M7RS52"/>